<dbReference type="Gene3D" id="3.90.79.10">
    <property type="entry name" value="Nucleoside Triphosphate Pyrophosphohydrolase"/>
    <property type="match status" value="1"/>
</dbReference>
<keyword evidence="1" id="KW-0378">Hydrolase</keyword>
<sequence>MREIREELDGEILDPKFIPIEMFTSSNERFVYHTFFIAVDFEFVPKLNNEHLGYAWVPLGAVPKPMHPGLYRTFNSEEIYKKIQIAQLNC</sequence>
<proteinExistence type="predicted"/>
<gene>
    <name evidence="1" type="ORF">UFOVP1636_227</name>
</gene>
<evidence type="ECO:0000313" key="1">
    <source>
        <dbReference type="EMBL" id="CAB4221281.1"/>
    </source>
</evidence>
<name>A0A6J5T2T2_9CAUD</name>
<organism evidence="1">
    <name type="scientific">uncultured Caudovirales phage</name>
    <dbReference type="NCBI Taxonomy" id="2100421"/>
    <lineage>
        <taxon>Viruses</taxon>
        <taxon>Duplodnaviria</taxon>
        <taxon>Heunggongvirae</taxon>
        <taxon>Uroviricota</taxon>
        <taxon>Caudoviricetes</taxon>
        <taxon>Peduoviridae</taxon>
        <taxon>Maltschvirus</taxon>
        <taxon>Maltschvirus maltsch</taxon>
    </lineage>
</organism>
<accession>A0A6J5T2T2</accession>
<dbReference type="SUPFAM" id="SSF55811">
    <property type="entry name" value="Nudix"/>
    <property type="match status" value="1"/>
</dbReference>
<reference evidence="1" key="1">
    <citation type="submission" date="2020-05" db="EMBL/GenBank/DDBJ databases">
        <authorList>
            <person name="Chiriac C."/>
            <person name="Salcher M."/>
            <person name="Ghai R."/>
            <person name="Kavagutti S V."/>
        </authorList>
    </citation>
    <scope>NUCLEOTIDE SEQUENCE</scope>
</reference>
<dbReference type="GO" id="GO:0016787">
    <property type="term" value="F:hydrolase activity"/>
    <property type="evidence" value="ECO:0007669"/>
    <property type="project" value="UniProtKB-KW"/>
</dbReference>
<protein>
    <submittedName>
        <fullName evidence="1">Nudix_Hydrolase domain containing protein</fullName>
    </submittedName>
</protein>
<dbReference type="EMBL" id="LR797503">
    <property type="protein sequence ID" value="CAB4221281.1"/>
    <property type="molecule type" value="Genomic_DNA"/>
</dbReference>
<dbReference type="InterPro" id="IPR015797">
    <property type="entry name" value="NUDIX_hydrolase-like_dom_sf"/>
</dbReference>